<dbReference type="InterPro" id="IPR055178">
    <property type="entry name" value="RsdA/BaiN/AoA(So)-like_dom"/>
</dbReference>
<dbReference type="Gene3D" id="1.10.8.260">
    <property type="entry name" value="HI0933 insert domain-like"/>
    <property type="match status" value="1"/>
</dbReference>
<dbReference type="SUPFAM" id="SSF160996">
    <property type="entry name" value="HI0933 insert domain-like"/>
    <property type="match status" value="1"/>
</dbReference>
<dbReference type="AlphaFoldDB" id="F2LV06"/>
<dbReference type="Gene3D" id="3.50.50.60">
    <property type="entry name" value="FAD/NAD(P)-binding domain"/>
    <property type="match status" value="1"/>
</dbReference>
<dbReference type="Gene3D" id="2.40.30.10">
    <property type="entry name" value="Translation factors"/>
    <property type="match status" value="1"/>
</dbReference>
<evidence type="ECO:0000256" key="3">
    <source>
        <dbReference type="ARBA" id="ARBA00022827"/>
    </source>
</evidence>
<protein>
    <submittedName>
        <fullName evidence="6">HI0933 family protein</fullName>
    </submittedName>
</protein>
<evidence type="ECO:0000256" key="1">
    <source>
        <dbReference type="ARBA" id="ARBA00001974"/>
    </source>
</evidence>
<proteinExistence type="predicted"/>
<dbReference type="Pfam" id="PF03486">
    <property type="entry name" value="HI0933_like"/>
    <property type="match status" value="1"/>
</dbReference>
<dbReference type="SUPFAM" id="SSF51905">
    <property type="entry name" value="FAD/NAD(P)-binding domain"/>
    <property type="match status" value="1"/>
</dbReference>
<dbReference type="HOGENOM" id="CLU_025174_3_1_7"/>
<dbReference type="InterPro" id="IPR057661">
    <property type="entry name" value="RsdA/BaiN/AoA(So)_Rossmann"/>
</dbReference>
<dbReference type="PANTHER" id="PTHR42887">
    <property type="entry name" value="OS12G0638800 PROTEIN"/>
    <property type="match status" value="1"/>
</dbReference>
<keyword evidence="2" id="KW-0285">Flavoprotein</keyword>
<evidence type="ECO:0000313" key="7">
    <source>
        <dbReference type="Proteomes" id="UP000008139"/>
    </source>
</evidence>
<dbReference type="STRING" id="760142.Hipma_0620"/>
<evidence type="ECO:0000313" key="6">
    <source>
        <dbReference type="EMBL" id="AEA33590.1"/>
    </source>
</evidence>
<reference evidence="6 7" key="1">
    <citation type="journal article" date="2011" name="Stand. Genomic Sci.">
        <title>Complete genome sequence of the thermophilic sulfur-reducer Hippea maritima type strain (MH(2)).</title>
        <authorList>
            <person name="Huntemann M."/>
            <person name="Lu M."/>
            <person name="Nolan M."/>
            <person name="Lapidus A."/>
            <person name="Lucas S."/>
            <person name="Hammon N."/>
            <person name="Deshpande S."/>
            <person name="Cheng J.F."/>
            <person name="Tapia R."/>
            <person name="Han C."/>
            <person name="Goodwin L."/>
            <person name="Pitluck S."/>
            <person name="Liolios K."/>
            <person name="Pagani I."/>
            <person name="Ivanova N."/>
            <person name="Ovchinikova G."/>
            <person name="Pati A."/>
            <person name="Chen A."/>
            <person name="Palaniappan K."/>
            <person name="Land M."/>
            <person name="Hauser L."/>
            <person name="Jeffries C.D."/>
            <person name="Detter J.C."/>
            <person name="Brambilla E.M."/>
            <person name="Rohde M."/>
            <person name="Spring S."/>
            <person name="Goker M."/>
            <person name="Woyke T."/>
            <person name="Bristow J."/>
            <person name="Eisen J.A."/>
            <person name="Markowitz V."/>
            <person name="Hugenholtz P."/>
            <person name="Kyrpides N.C."/>
            <person name="Klenk H.P."/>
            <person name="Mavromatis K."/>
        </authorList>
    </citation>
    <scope>NUCLEOTIDE SEQUENCE [LARGE SCALE GENOMIC DNA]</scope>
    <source>
        <strain evidence="7">ATCC 700847 / DSM 10411 / MH2</strain>
    </source>
</reference>
<organism evidence="6 7">
    <name type="scientific">Hippea maritima (strain ATCC 700847 / DSM 10411 / MH2)</name>
    <dbReference type="NCBI Taxonomy" id="760142"/>
    <lineage>
        <taxon>Bacteria</taxon>
        <taxon>Pseudomonadati</taxon>
        <taxon>Campylobacterota</taxon>
        <taxon>Desulfurellia</taxon>
        <taxon>Desulfurellales</taxon>
        <taxon>Hippeaceae</taxon>
        <taxon>Hippea</taxon>
    </lineage>
</organism>
<feature type="domain" description="RsdA/BaiN/AoA(So)-like Rossmann fold-like" evidence="4">
    <location>
        <begin position="7"/>
        <end position="383"/>
    </location>
</feature>
<dbReference type="eggNOG" id="COG2081">
    <property type="taxonomic scope" value="Bacteria"/>
</dbReference>
<dbReference type="PRINTS" id="PR00420">
    <property type="entry name" value="RNGMNOXGNASE"/>
</dbReference>
<dbReference type="InParanoid" id="F2LV06"/>
<dbReference type="KEGG" id="hmr:Hipma_0620"/>
<dbReference type="EMBL" id="CP002606">
    <property type="protein sequence ID" value="AEA33590.1"/>
    <property type="molecule type" value="Genomic_DNA"/>
</dbReference>
<name>F2LV06_HIPMA</name>
<sequence length="390" mass="43552">MSKKSFDVAIVGAGACGLACALHLKTTSVVVFDKKSGARKLSITGNNRCNLTNILPFDEFLESYGKNGKFLRDVYSYYFRNELLEELKGFGVEVKIENNKVYLSNMTSRQLANILLKETKKKAAFKPYESVNFLRKNNGLFEIRTQKGVYFSKVVVLACGGMSYPHTGSDGSCYNFAQGFNHEIVHPRPMEVAFCSSGCDIFKGLSFQSKKITLNVKGKKYKIRGDFIFTHFGISGPAIFELSKYDFNEAELVIDFLDTQREDFINGLHNYKGKVKNFACNFVPLRFATVLPFAQDRGCRLSKKQLNTVANFLSNFKLKVKKCGFDKAFVTAGGVSLKGVSPKTLESKLAERLFFCGEILNIQGPIGGFNLQFAFSSGVFVAKSINDMYL</sequence>
<feature type="domain" description="RsdA/BaiN/AoA(So)-like insert" evidence="5">
    <location>
        <begin position="199"/>
        <end position="330"/>
    </location>
</feature>
<accession>F2LV06</accession>
<keyword evidence="3" id="KW-0274">FAD</keyword>
<keyword evidence="7" id="KW-1185">Reference proteome</keyword>
<evidence type="ECO:0000259" key="4">
    <source>
        <dbReference type="Pfam" id="PF03486"/>
    </source>
</evidence>
<dbReference type="Pfam" id="PF22780">
    <property type="entry name" value="HI0933_like_1st"/>
    <property type="match status" value="1"/>
</dbReference>
<dbReference type="InterPro" id="IPR004792">
    <property type="entry name" value="BaiN-like"/>
</dbReference>
<dbReference type="Proteomes" id="UP000008139">
    <property type="component" value="Chromosome"/>
</dbReference>
<dbReference type="PANTHER" id="PTHR42887:SF2">
    <property type="entry name" value="OS12G0638800 PROTEIN"/>
    <property type="match status" value="1"/>
</dbReference>
<dbReference type="NCBIfam" id="TIGR00275">
    <property type="entry name" value="aminoacetone oxidase family FAD-binding enzyme"/>
    <property type="match status" value="1"/>
</dbReference>
<evidence type="ECO:0000259" key="5">
    <source>
        <dbReference type="Pfam" id="PF22780"/>
    </source>
</evidence>
<comment type="cofactor">
    <cofactor evidence="1">
        <name>FAD</name>
        <dbReference type="ChEBI" id="CHEBI:57692"/>
    </cofactor>
</comment>
<evidence type="ECO:0000256" key="2">
    <source>
        <dbReference type="ARBA" id="ARBA00022630"/>
    </source>
</evidence>
<dbReference type="InterPro" id="IPR023166">
    <property type="entry name" value="BaiN-like_dom_sf"/>
</dbReference>
<dbReference type="InterPro" id="IPR036188">
    <property type="entry name" value="FAD/NAD-bd_sf"/>
</dbReference>
<reference evidence="7" key="2">
    <citation type="submission" date="2011-03" db="EMBL/GenBank/DDBJ databases">
        <title>The complete genome of Hippea maritima DSM 10411.</title>
        <authorList>
            <consortium name="US DOE Joint Genome Institute (JGI-PGF)"/>
            <person name="Lucas S."/>
            <person name="Copeland A."/>
            <person name="Lapidus A."/>
            <person name="Bruce D."/>
            <person name="Goodwin L."/>
            <person name="Pitluck S."/>
            <person name="Peters L."/>
            <person name="Kyrpides N."/>
            <person name="Mavromatis K."/>
            <person name="Pagani I."/>
            <person name="Ivanova N."/>
            <person name="Mikhailova N."/>
            <person name="Lu M."/>
            <person name="Detter J.C."/>
            <person name="Tapia R."/>
            <person name="Han C."/>
            <person name="Land M."/>
            <person name="Hauser L."/>
            <person name="Markowitz V."/>
            <person name="Cheng J.-F."/>
            <person name="Hugenholtz P."/>
            <person name="Woyke T."/>
            <person name="Wu D."/>
            <person name="Spring S."/>
            <person name="Schroeder M."/>
            <person name="Brambilla E."/>
            <person name="Klenk H.-P."/>
            <person name="Eisen J.A."/>
        </authorList>
    </citation>
    <scope>NUCLEOTIDE SEQUENCE [LARGE SCALE GENOMIC DNA]</scope>
    <source>
        <strain evidence="7">ATCC 700847 / DSM 10411 / MH2</strain>
    </source>
</reference>
<dbReference type="OrthoDB" id="9773233at2"/>
<gene>
    <name evidence="6" type="ordered locus">Hipma_0620</name>
</gene>
<dbReference type="RefSeq" id="WP_013681631.1">
    <property type="nucleotide sequence ID" value="NC_015318.1"/>
</dbReference>
<dbReference type="FunCoup" id="F2LV06">
    <property type="interactions" value="329"/>
</dbReference>